<dbReference type="EMBL" id="QXFX01000861">
    <property type="protein sequence ID" value="KAE9102322.1"/>
    <property type="molecule type" value="Genomic_DNA"/>
</dbReference>
<feature type="region of interest" description="Disordered" evidence="1">
    <location>
        <begin position="1"/>
        <end position="25"/>
    </location>
</feature>
<evidence type="ECO:0000313" key="2">
    <source>
        <dbReference type="EMBL" id="KAE9102322.1"/>
    </source>
</evidence>
<organism evidence="2 5">
    <name type="scientific">Phytophthora fragariae</name>
    <dbReference type="NCBI Taxonomy" id="53985"/>
    <lineage>
        <taxon>Eukaryota</taxon>
        <taxon>Sar</taxon>
        <taxon>Stramenopiles</taxon>
        <taxon>Oomycota</taxon>
        <taxon>Peronosporomycetes</taxon>
        <taxon>Peronosporales</taxon>
        <taxon>Peronosporaceae</taxon>
        <taxon>Phytophthora</taxon>
    </lineage>
</organism>
<dbReference type="Proteomes" id="UP000488956">
    <property type="component" value="Unassembled WGS sequence"/>
</dbReference>
<dbReference type="EMBL" id="QXFY01000174">
    <property type="protein sequence ID" value="KAE9353604.1"/>
    <property type="molecule type" value="Genomic_DNA"/>
</dbReference>
<dbReference type="Proteomes" id="UP000486351">
    <property type="component" value="Unassembled WGS sequence"/>
</dbReference>
<evidence type="ECO:0000313" key="3">
    <source>
        <dbReference type="EMBL" id="KAE9353604.1"/>
    </source>
</evidence>
<proteinExistence type="predicted"/>
<reference evidence="4 5" key="1">
    <citation type="submission" date="2018-09" db="EMBL/GenBank/DDBJ databases">
        <title>Genomic investigation of the strawberry pathogen Phytophthora fragariae indicates pathogenicity is determined by transcriptional variation in three key races.</title>
        <authorList>
            <person name="Adams T.M."/>
            <person name="Armitage A.D."/>
            <person name="Sobczyk M.K."/>
            <person name="Bates H.J."/>
            <person name="Dunwell J.M."/>
            <person name="Nellist C.F."/>
            <person name="Harrison R.J."/>
        </authorList>
    </citation>
    <scope>NUCLEOTIDE SEQUENCE [LARGE SCALE GENOMIC DNA]</scope>
    <source>
        <strain evidence="3 4">NOV-77</strain>
        <strain evidence="2 5">ONT-3</strain>
    </source>
</reference>
<evidence type="ECO:0000256" key="1">
    <source>
        <dbReference type="SAM" id="MobiDB-lite"/>
    </source>
</evidence>
<evidence type="ECO:0000313" key="5">
    <source>
        <dbReference type="Proteomes" id="UP000488956"/>
    </source>
</evidence>
<evidence type="ECO:0000313" key="4">
    <source>
        <dbReference type="Proteomes" id="UP000486351"/>
    </source>
</evidence>
<dbReference type="AlphaFoldDB" id="A0A6G0KXQ0"/>
<gene>
    <name evidence="3" type="ORF">PF008_g4920</name>
    <name evidence="2" type="ORF">PF010_g14140</name>
</gene>
<accession>A0A6G0KXQ0</accession>
<feature type="compositionally biased region" description="Basic and acidic residues" evidence="1">
    <location>
        <begin position="16"/>
        <end position="25"/>
    </location>
</feature>
<name>A0A6G0KXQ0_9STRA</name>
<comment type="caution">
    <text evidence="2">The sequence shown here is derived from an EMBL/GenBank/DDBJ whole genome shotgun (WGS) entry which is preliminary data.</text>
</comment>
<sequence>MSRGNGPTLRSPGKRKTGDDEGDNMRLLERAVHVSMAHLTQKLVTKMKLHARDFVNAAVHLEDMRYGK</sequence>
<protein>
    <submittedName>
        <fullName evidence="2">Uncharacterized protein</fullName>
    </submittedName>
</protein>